<feature type="transmembrane region" description="Helical" evidence="1">
    <location>
        <begin position="46"/>
        <end position="67"/>
    </location>
</feature>
<feature type="transmembrane region" description="Helical" evidence="1">
    <location>
        <begin position="79"/>
        <end position="97"/>
    </location>
</feature>
<organism evidence="2 3">
    <name type="scientific">Symbiodinium natans</name>
    <dbReference type="NCBI Taxonomy" id="878477"/>
    <lineage>
        <taxon>Eukaryota</taxon>
        <taxon>Sar</taxon>
        <taxon>Alveolata</taxon>
        <taxon>Dinophyceae</taxon>
        <taxon>Suessiales</taxon>
        <taxon>Symbiodiniaceae</taxon>
        <taxon>Symbiodinium</taxon>
    </lineage>
</organism>
<keyword evidence="1" id="KW-0472">Membrane</keyword>
<evidence type="ECO:0000313" key="3">
    <source>
        <dbReference type="Proteomes" id="UP000604046"/>
    </source>
</evidence>
<dbReference type="AlphaFoldDB" id="A0A812VID2"/>
<keyword evidence="1" id="KW-0812">Transmembrane</keyword>
<reference evidence="2" key="1">
    <citation type="submission" date="2021-02" db="EMBL/GenBank/DDBJ databases">
        <authorList>
            <person name="Dougan E. K."/>
            <person name="Rhodes N."/>
            <person name="Thang M."/>
            <person name="Chan C."/>
        </authorList>
    </citation>
    <scope>NUCLEOTIDE SEQUENCE</scope>
</reference>
<feature type="transmembrane region" description="Helical" evidence="1">
    <location>
        <begin position="117"/>
        <end position="138"/>
    </location>
</feature>
<evidence type="ECO:0000313" key="2">
    <source>
        <dbReference type="EMBL" id="CAE7619518.1"/>
    </source>
</evidence>
<dbReference type="EMBL" id="CAJNDS010002852">
    <property type="protein sequence ID" value="CAE7619518.1"/>
    <property type="molecule type" value="Genomic_DNA"/>
</dbReference>
<keyword evidence="3" id="KW-1185">Reference proteome</keyword>
<name>A0A812VID2_9DINO</name>
<protein>
    <submittedName>
        <fullName evidence="2">Uncharacterized protein</fullName>
    </submittedName>
</protein>
<comment type="caution">
    <text evidence="2">The sequence shown here is derived from an EMBL/GenBank/DDBJ whole genome shotgun (WGS) entry which is preliminary data.</text>
</comment>
<gene>
    <name evidence="2" type="ORF">SNAT2548_LOCUS35210</name>
</gene>
<sequence length="177" mass="19317">MLDCLSAQACVYLASALTLLRAVGCLCAVDAHQNLIVAGTPLGAHLQVFATCLALAGVPTLIMANFGIHWHVGLYVRRFVHYLVGCLTFDAFIAILLPMGNNMCSALSNPYVLQSGRIFVCSFINAAYAFWAVVFILLEVQIVRKVHEQALLVEQGEFAELLRYERKPADINVFAAG</sequence>
<evidence type="ECO:0000256" key="1">
    <source>
        <dbReference type="SAM" id="Phobius"/>
    </source>
</evidence>
<accession>A0A812VID2</accession>
<proteinExistence type="predicted"/>
<dbReference type="OrthoDB" id="417467at2759"/>
<keyword evidence="1" id="KW-1133">Transmembrane helix</keyword>
<dbReference type="Proteomes" id="UP000604046">
    <property type="component" value="Unassembled WGS sequence"/>
</dbReference>